<dbReference type="InterPro" id="IPR017937">
    <property type="entry name" value="Thioredoxin_CS"/>
</dbReference>
<dbReference type="InterPro" id="IPR013740">
    <property type="entry name" value="Redoxin"/>
</dbReference>
<evidence type="ECO:0000256" key="1">
    <source>
        <dbReference type="ARBA" id="ARBA00004383"/>
    </source>
</evidence>
<dbReference type="NCBIfam" id="TIGR00385">
    <property type="entry name" value="dsbE"/>
    <property type="match status" value="1"/>
</dbReference>
<evidence type="ECO:0000256" key="3">
    <source>
        <dbReference type="ARBA" id="ARBA00022748"/>
    </source>
</evidence>
<keyword evidence="4" id="KW-1015">Disulfide bond</keyword>
<dbReference type="InterPro" id="IPR036249">
    <property type="entry name" value="Thioredoxin-like_sf"/>
</dbReference>
<keyword evidence="3" id="KW-0201">Cytochrome c-type biogenesis</keyword>
<dbReference type="AlphaFoldDB" id="A0A4R6U5K5"/>
<comment type="similarity">
    <text evidence="2">Belongs to the thioredoxin family. DsbE subfamily.</text>
</comment>
<reference evidence="7 8" key="1">
    <citation type="submission" date="2019-03" db="EMBL/GenBank/DDBJ databases">
        <title>Genomic Encyclopedia of Type Strains, Phase IV (KMG-IV): sequencing the most valuable type-strain genomes for metagenomic binning, comparative biology and taxonomic classification.</title>
        <authorList>
            <person name="Goeker M."/>
        </authorList>
    </citation>
    <scope>NUCLEOTIDE SEQUENCE [LARGE SCALE GENOMIC DNA]</scope>
    <source>
        <strain evidence="7 8">DSM 28679</strain>
    </source>
</reference>
<dbReference type="Proteomes" id="UP000294575">
    <property type="component" value="Unassembled WGS sequence"/>
</dbReference>
<evidence type="ECO:0000313" key="7">
    <source>
        <dbReference type="EMBL" id="TDQ40123.1"/>
    </source>
</evidence>
<evidence type="ECO:0000313" key="8">
    <source>
        <dbReference type="Proteomes" id="UP000294575"/>
    </source>
</evidence>
<dbReference type="OrthoDB" id="9799347at2"/>
<dbReference type="InterPro" id="IPR050553">
    <property type="entry name" value="Thioredoxin_ResA/DsbE_sf"/>
</dbReference>
<dbReference type="PROSITE" id="PS51352">
    <property type="entry name" value="THIOREDOXIN_2"/>
    <property type="match status" value="1"/>
</dbReference>
<dbReference type="EMBL" id="SNYK01000001">
    <property type="protein sequence ID" value="TDQ40123.1"/>
    <property type="molecule type" value="Genomic_DNA"/>
</dbReference>
<dbReference type="SUPFAM" id="SSF52833">
    <property type="entry name" value="Thioredoxin-like"/>
    <property type="match status" value="1"/>
</dbReference>
<evidence type="ECO:0000256" key="4">
    <source>
        <dbReference type="ARBA" id="ARBA00023157"/>
    </source>
</evidence>
<comment type="caution">
    <text evidence="7">The sequence shown here is derived from an EMBL/GenBank/DDBJ whole genome shotgun (WGS) entry which is preliminary data.</text>
</comment>
<accession>A0A4R6U5K5</accession>
<dbReference type="GO" id="GO:0030288">
    <property type="term" value="C:outer membrane-bounded periplasmic space"/>
    <property type="evidence" value="ECO:0007669"/>
    <property type="project" value="InterPro"/>
</dbReference>
<dbReference type="Pfam" id="PF08534">
    <property type="entry name" value="Redoxin"/>
    <property type="match status" value="1"/>
</dbReference>
<keyword evidence="5" id="KW-0676">Redox-active center</keyword>
<protein>
    <submittedName>
        <fullName evidence="7">Cytochrome c biogenesis protein CcmG/thiol:disulfide interchange protein DsbE</fullName>
    </submittedName>
</protein>
<dbReference type="GO" id="GO:0017004">
    <property type="term" value="P:cytochrome complex assembly"/>
    <property type="evidence" value="ECO:0007669"/>
    <property type="project" value="UniProtKB-KW"/>
</dbReference>
<comment type="subcellular location">
    <subcellularLocation>
        <location evidence="1">Cell inner membrane</location>
        <topology evidence="1">Single-pass membrane protein</topology>
        <orientation evidence="1">Periplasmic side</orientation>
    </subcellularLocation>
</comment>
<dbReference type="PANTHER" id="PTHR42852:SF6">
    <property type="entry name" value="THIOL:DISULFIDE INTERCHANGE PROTEIN DSBE"/>
    <property type="match status" value="1"/>
</dbReference>
<dbReference type="PANTHER" id="PTHR42852">
    <property type="entry name" value="THIOL:DISULFIDE INTERCHANGE PROTEIN DSBE"/>
    <property type="match status" value="1"/>
</dbReference>
<evidence type="ECO:0000256" key="5">
    <source>
        <dbReference type="ARBA" id="ARBA00023284"/>
    </source>
</evidence>
<dbReference type="RefSeq" id="WP_101496824.1">
    <property type="nucleotide sequence ID" value="NZ_LNJZ01000007.1"/>
</dbReference>
<dbReference type="Gene3D" id="3.40.30.10">
    <property type="entry name" value="Glutaredoxin"/>
    <property type="match status" value="1"/>
</dbReference>
<sequence>MAKGRLLAVLAVLAGVAGFAWMSIYGLHNDPRELPSALLDKPFPEFSQPMLGEPERLLTRKDLLGKPALVNVWATWCPTCRAEHAYFNKLAASGVPIYGINYKDDEAKAKKWLHDLKDPYVLNISDPRGALGMNLGVYGAPETFIIDSEGVIRFKYVGAVDDWVWKEKMAPVYEGLLKP</sequence>
<dbReference type="InterPro" id="IPR004799">
    <property type="entry name" value="Periplasmic_diS_OxRdtase_DsbE"/>
</dbReference>
<keyword evidence="8" id="KW-1185">Reference proteome</keyword>
<gene>
    <name evidence="7" type="ORF">DFQ45_101258</name>
</gene>
<proteinExistence type="inferred from homology"/>
<dbReference type="GO" id="GO:0005886">
    <property type="term" value="C:plasma membrane"/>
    <property type="evidence" value="ECO:0007669"/>
    <property type="project" value="UniProtKB-SubCell"/>
</dbReference>
<dbReference type="PROSITE" id="PS00194">
    <property type="entry name" value="THIOREDOXIN_1"/>
    <property type="match status" value="1"/>
</dbReference>
<evidence type="ECO:0000256" key="2">
    <source>
        <dbReference type="ARBA" id="ARBA00007758"/>
    </source>
</evidence>
<dbReference type="InterPro" id="IPR013766">
    <property type="entry name" value="Thioredoxin_domain"/>
</dbReference>
<name>A0A4R6U5K5_9GAMM</name>
<dbReference type="CDD" id="cd03010">
    <property type="entry name" value="TlpA_like_DsbE"/>
    <property type="match status" value="1"/>
</dbReference>
<evidence type="ECO:0000259" key="6">
    <source>
        <dbReference type="PROSITE" id="PS51352"/>
    </source>
</evidence>
<organism evidence="7 8">
    <name type="scientific">Thiopseudomonas denitrificans</name>
    <dbReference type="NCBI Taxonomy" id="1501432"/>
    <lineage>
        <taxon>Bacteria</taxon>
        <taxon>Pseudomonadati</taxon>
        <taxon>Pseudomonadota</taxon>
        <taxon>Gammaproteobacteria</taxon>
        <taxon>Pseudomonadales</taxon>
        <taxon>Pseudomonadaceae</taxon>
        <taxon>Thiopseudomonas</taxon>
    </lineage>
</organism>
<feature type="domain" description="Thioredoxin" evidence="6">
    <location>
        <begin position="37"/>
        <end position="178"/>
    </location>
</feature>
<dbReference type="GO" id="GO:0015036">
    <property type="term" value="F:disulfide oxidoreductase activity"/>
    <property type="evidence" value="ECO:0007669"/>
    <property type="project" value="InterPro"/>
</dbReference>